<dbReference type="Pfam" id="PF00285">
    <property type="entry name" value="Citrate_synt"/>
    <property type="match status" value="1"/>
</dbReference>
<evidence type="ECO:0000256" key="9">
    <source>
        <dbReference type="PROSITE-ProRule" id="PRU00175"/>
    </source>
</evidence>
<feature type="transmembrane region" description="Helical" evidence="11">
    <location>
        <begin position="435"/>
        <end position="456"/>
    </location>
</feature>
<dbReference type="GeneID" id="107070610"/>
<sequence>MSKDTRLLSTTFSFISNNKHIYEDSMELLAALPAIIGLVGKGRELRNVTEKGDWIDFLLECLSNTSEDLKGRTTTSIGDFLRLYVSLNADEDGGVPGVHITQISGASYLDISQALSSGVLIYENEPITGTMSQYMEFQEKIKNALGTEPKEEMLQHFLLSFMEENKLIGHKETRFLDPRYVALLNHVKTYLPANKETQSKPLLLVRYSRSISFETSTTETNQVDHLTNSPPECTTNTPMYDSNIRLPRHSRILANLSSSVQRNYTTFSSLVNLPRLQNQTRTILSSTSNYNVYNQTMNNIIIDNQFAPCNHSHSHSHSHSRHHHHYHHHHHHNHHHHIKNDNPLNNMHEATNEMATERQNNINNGRVENGPERSPETVLLLRVLQKYFPYILILLVKGAYDQRLEIINITLLFVTFLYTNNNLKNEIAKQQNRSWFLLLLIMCFIAGCFFILNVIFDINVSTTQPLSLSELIWSVIATDIIIKLITIAFKVILTCLPLRLLACHKRGKYYVMLEATSQLCRRFAPIQPWIYYLNEAYQGSEKIVGFILIAIYTINKINDSTKSLKFFLTTLLGFIKNERLGSNPSEEQLINSGGICAICREEYKVPIILKCQHIFCEICVLTWLSTGKLCPMCRAPITDDAIYHNGHTTLYIQMY</sequence>
<comment type="subcellular location">
    <subcellularLocation>
        <location evidence="1">Membrane</location>
        <topology evidence="1">Multi-pass membrane protein</topology>
    </subcellularLocation>
</comment>
<evidence type="ECO:0000313" key="13">
    <source>
        <dbReference type="Proteomes" id="UP000694924"/>
    </source>
</evidence>
<feature type="transmembrane region" description="Helical" evidence="11">
    <location>
        <begin position="471"/>
        <end position="498"/>
    </location>
</feature>
<dbReference type="Gene3D" id="1.10.230.10">
    <property type="entry name" value="Cytochrome P450-Terp, domain 2"/>
    <property type="match status" value="1"/>
</dbReference>
<dbReference type="PROSITE" id="PS50089">
    <property type="entry name" value="ZF_RING_2"/>
    <property type="match status" value="1"/>
</dbReference>
<keyword evidence="13" id="KW-1185">Reference proteome</keyword>
<keyword evidence="5" id="KW-0833">Ubl conjugation pathway</keyword>
<reference evidence="14" key="1">
    <citation type="submission" date="2025-08" db="UniProtKB">
        <authorList>
            <consortium name="RefSeq"/>
        </authorList>
    </citation>
    <scope>IDENTIFICATION</scope>
    <source>
        <tissue evidence="14">Whole body</tissue>
    </source>
</reference>
<feature type="region of interest" description="Disordered" evidence="10">
    <location>
        <begin position="311"/>
        <end position="343"/>
    </location>
</feature>
<dbReference type="PROSITE" id="PS00518">
    <property type="entry name" value="ZF_RING_1"/>
    <property type="match status" value="1"/>
</dbReference>
<accession>A0ABM1IW68</accession>
<dbReference type="Proteomes" id="UP000694924">
    <property type="component" value="Unplaced"/>
</dbReference>
<evidence type="ECO:0000256" key="5">
    <source>
        <dbReference type="ARBA" id="ARBA00022786"/>
    </source>
</evidence>
<dbReference type="InterPro" id="IPR016142">
    <property type="entry name" value="Citrate_synth-like_lrg_a-sub"/>
</dbReference>
<evidence type="ECO:0000313" key="14">
    <source>
        <dbReference type="RefSeq" id="XP_015184455.1"/>
    </source>
</evidence>
<keyword evidence="7 11" id="KW-1133">Transmembrane helix</keyword>
<keyword evidence="3" id="KW-0479">Metal-binding</keyword>
<keyword evidence="4 9" id="KW-0863">Zinc-finger</keyword>
<feature type="transmembrane region" description="Helical" evidence="11">
    <location>
        <begin position="406"/>
        <end position="423"/>
    </location>
</feature>
<dbReference type="InterPro" id="IPR016143">
    <property type="entry name" value="Citrate_synth-like_sm_a-sub"/>
</dbReference>
<gene>
    <name evidence="14" type="primary">LOC107070610</name>
</gene>
<dbReference type="InterPro" id="IPR013083">
    <property type="entry name" value="Znf_RING/FYVE/PHD"/>
</dbReference>
<dbReference type="SUPFAM" id="SSF48256">
    <property type="entry name" value="Citrate synthase"/>
    <property type="match status" value="1"/>
</dbReference>
<evidence type="ECO:0000256" key="2">
    <source>
        <dbReference type="ARBA" id="ARBA00022692"/>
    </source>
</evidence>
<feature type="compositionally biased region" description="Basic residues" evidence="10">
    <location>
        <begin position="312"/>
        <end position="338"/>
    </location>
</feature>
<keyword evidence="2 11" id="KW-0812">Transmembrane</keyword>
<evidence type="ECO:0000256" key="7">
    <source>
        <dbReference type="ARBA" id="ARBA00022989"/>
    </source>
</evidence>
<evidence type="ECO:0000256" key="8">
    <source>
        <dbReference type="ARBA" id="ARBA00023136"/>
    </source>
</evidence>
<dbReference type="InterPro" id="IPR044235">
    <property type="entry name" value="RNFT1/2"/>
</dbReference>
<protein>
    <submittedName>
        <fullName evidence="14">Uncharacterized protein LOC107070610 isoform X1</fullName>
    </submittedName>
</protein>
<dbReference type="PANTHER" id="PTHR15860">
    <property type="entry name" value="UNCHARACTERIZED RING FINGER-CONTAINING PROTEIN"/>
    <property type="match status" value="1"/>
</dbReference>
<evidence type="ECO:0000256" key="10">
    <source>
        <dbReference type="SAM" id="MobiDB-lite"/>
    </source>
</evidence>
<proteinExistence type="predicted"/>
<name>A0ABM1IW68_POLDO</name>
<evidence type="ECO:0000256" key="4">
    <source>
        <dbReference type="ARBA" id="ARBA00022771"/>
    </source>
</evidence>
<dbReference type="SUPFAM" id="SSF57850">
    <property type="entry name" value="RING/U-box"/>
    <property type="match status" value="1"/>
</dbReference>
<dbReference type="RefSeq" id="XP_015184455.1">
    <property type="nucleotide sequence ID" value="XM_015328969.1"/>
</dbReference>
<dbReference type="InterPro" id="IPR001841">
    <property type="entry name" value="Znf_RING"/>
</dbReference>
<evidence type="ECO:0000256" key="3">
    <source>
        <dbReference type="ARBA" id="ARBA00022723"/>
    </source>
</evidence>
<dbReference type="InterPro" id="IPR002020">
    <property type="entry name" value="Citrate_synthase"/>
</dbReference>
<dbReference type="SMART" id="SM00184">
    <property type="entry name" value="RING"/>
    <property type="match status" value="1"/>
</dbReference>
<keyword evidence="8 11" id="KW-0472">Membrane</keyword>
<dbReference type="PANTHER" id="PTHR15860:SF0">
    <property type="entry name" value="LP20373P"/>
    <property type="match status" value="1"/>
</dbReference>
<evidence type="ECO:0000256" key="6">
    <source>
        <dbReference type="ARBA" id="ARBA00022833"/>
    </source>
</evidence>
<keyword evidence="6" id="KW-0862">Zinc</keyword>
<organism evidence="13 14">
    <name type="scientific">Polistes dominula</name>
    <name type="common">European paper wasp</name>
    <name type="synonym">Vespa dominula</name>
    <dbReference type="NCBI Taxonomy" id="743375"/>
    <lineage>
        <taxon>Eukaryota</taxon>
        <taxon>Metazoa</taxon>
        <taxon>Ecdysozoa</taxon>
        <taxon>Arthropoda</taxon>
        <taxon>Hexapoda</taxon>
        <taxon>Insecta</taxon>
        <taxon>Pterygota</taxon>
        <taxon>Neoptera</taxon>
        <taxon>Endopterygota</taxon>
        <taxon>Hymenoptera</taxon>
        <taxon>Apocrita</taxon>
        <taxon>Aculeata</taxon>
        <taxon>Vespoidea</taxon>
        <taxon>Vespidae</taxon>
        <taxon>Polistinae</taxon>
        <taxon>Polistini</taxon>
        <taxon>Polistes</taxon>
    </lineage>
</organism>
<evidence type="ECO:0000256" key="11">
    <source>
        <dbReference type="SAM" id="Phobius"/>
    </source>
</evidence>
<dbReference type="Gene3D" id="1.10.580.10">
    <property type="entry name" value="Citrate Synthase, domain 1"/>
    <property type="match status" value="1"/>
</dbReference>
<dbReference type="InterPro" id="IPR017907">
    <property type="entry name" value="Znf_RING_CS"/>
</dbReference>
<dbReference type="Gene3D" id="3.30.40.10">
    <property type="entry name" value="Zinc/RING finger domain, C3HC4 (zinc finger)"/>
    <property type="match status" value="1"/>
</dbReference>
<evidence type="ECO:0000259" key="12">
    <source>
        <dbReference type="PROSITE" id="PS50089"/>
    </source>
</evidence>
<dbReference type="InterPro" id="IPR036969">
    <property type="entry name" value="Citrate_synthase_sf"/>
</dbReference>
<feature type="domain" description="RING-type" evidence="12">
    <location>
        <begin position="596"/>
        <end position="634"/>
    </location>
</feature>
<evidence type="ECO:0000256" key="1">
    <source>
        <dbReference type="ARBA" id="ARBA00004141"/>
    </source>
</evidence>
<dbReference type="Pfam" id="PF13923">
    <property type="entry name" value="zf-C3HC4_2"/>
    <property type="match status" value="1"/>
</dbReference>